<reference evidence="2 3" key="1">
    <citation type="submission" date="2019-06" db="EMBL/GenBank/DDBJ databases">
        <title>Sequencing the genomes of 1000 actinobacteria strains.</title>
        <authorList>
            <person name="Klenk H.-P."/>
        </authorList>
    </citation>
    <scope>NUCLEOTIDE SEQUENCE [LARGE SCALE GENOMIC DNA]</scope>
    <source>
        <strain evidence="2 3">DSM 45043</strain>
    </source>
</reference>
<gene>
    <name evidence="2" type="ORF">FHX41_3118</name>
</gene>
<keyword evidence="1" id="KW-1133">Transmembrane helix</keyword>
<sequence>MTIGGLAAAVVLGAAVGVLGRLVAPDRESMPVWLTIAVGIVAAFAGTGLADASGLTRGGWSLWETVLQLALAAAGVFLVAALWPERTPRRTPRRAPARRRPPDR</sequence>
<evidence type="ECO:0000256" key="1">
    <source>
        <dbReference type="SAM" id="Phobius"/>
    </source>
</evidence>
<name>A0A543IFT4_9ACTN</name>
<dbReference type="OrthoDB" id="3483802at2"/>
<proteinExistence type="predicted"/>
<dbReference type="AlphaFoldDB" id="A0A543IFT4"/>
<keyword evidence="1" id="KW-0472">Membrane</keyword>
<keyword evidence="1" id="KW-0812">Transmembrane</keyword>
<feature type="transmembrane region" description="Helical" evidence="1">
    <location>
        <begin position="6"/>
        <end position="24"/>
    </location>
</feature>
<evidence type="ECO:0000313" key="3">
    <source>
        <dbReference type="Proteomes" id="UP000316706"/>
    </source>
</evidence>
<dbReference type="Proteomes" id="UP000316706">
    <property type="component" value="Unassembled WGS sequence"/>
</dbReference>
<dbReference type="RefSeq" id="WP_141969567.1">
    <property type="nucleotide sequence ID" value="NZ_VFPO01000001.1"/>
</dbReference>
<feature type="transmembrane region" description="Helical" evidence="1">
    <location>
        <begin position="31"/>
        <end position="50"/>
    </location>
</feature>
<evidence type="ECO:0008006" key="4">
    <source>
        <dbReference type="Google" id="ProtNLM"/>
    </source>
</evidence>
<evidence type="ECO:0000313" key="2">
    <source>
        <dbReference type="EMBL" id="TQM69424.1"/>
    </source>
</evidence>
<protein>
    <recommendedName>
        <fullName evidence="4">Membrane protein YeaQ/YmgE (Transglycosylase-associated protein family)</fullName>
    </recommendedName>
</protein>
<comment type="caution">
    <text evidence="2">The sequence shown here is derived from an EMBL/GenBank/DDBJ whole genome shotgun (WGS) entry which is preliminary data.</text>
</comment>
<feature type="transmembrane region" description="Helical" evidence="1">
    <location>
        <begin position="62"/>
        <end position="83"/>
    </location>
</feature>
<keyword evidence="3" id="KW-1185">Reference proteome</keyword>
<organism evidence="2 3">
    <name type="scientific">Actinomadura hallensis</name>
    <dbReference type="NCBI Taxonomy" id="337895"/>
    <lineage>
        <taxon>Bacteria</taxon>
        <taxon>Bacillati</taxon>
        <taxon>Actinomycetota</taxon>
        <taxon>Actinomycetes</taxon>
        <taxon>Streptosporangiales</taxon>
        <taxon>Thermomonosporaceae</taxon>
        <taxon>Actinomadura</taxon>
    </lineage>
</organism>
<accession>A0A543IFT4</accession>
<dbReference type="EMBL" id="VFPO01000001">
    <property type="protein sequence ID" value="TQM69424.1"/>
    <property type="molecule type" value="Genomic_DNA"/>
</dbReference>